<dbReference type="PANTHER" id="PTHR43728">
    <property type="entry name" value="SLR0304 PROTEIN"/>
    <property type="match status" value="1"/>
</dbReference>
<sequence length="313" mass="34630">MTPFARHLDQRLTAQDIEVLQVNMGLRCNLACHTCHLECSPGRREIMGWSVLESVIAAADALRPALVDITGGAPELNPNIKRFIRILRGTHPVQVRTNLMGMTIDGLDDLPDFFALHKVRLVASLPCSLDEAAVREHGNGLYRSSIDVLKRLNQLGYGHDEALGLDIVFNHPLGPYHQPGQRALAEACKRELDERFGITVNRLFTITNVPLNRYLELLRVHDMEDEYMQLAESSFNATNLPGLMCRHQVNVGWDGTLYDCDFNQALGLPTNHGAPCHISQFDAELLRGRSIVTGPHCFACTAGIGSACSRALS</sequence>
<evidence type="ECO:0000259" key="6">
    <source>
        <dbReference type="Pfam" id="PF12345"/>
    </source>
</evidence>
<evidence type="ECO:0000256" key="5">
    <source>
        <dbReference type="ARBA" id="ARBA00023014"/>
    </source>
</evidence>
<dbReference type="GO" id="GO:0046872">
    <property type="term" value="F:metal ion binding"/>
    <property type="evidence" value="ECO:0007669"/>
    <property type="project" value="UniProtKB-KW"/>
</dbReference>
<evidence type="ECO:0000256" key="3">
    <source>
        <dbReference type="ARBA" id="ARBA00022723"/>
    </source>
</evidence>
<dbReference type="InterPro" id="IPR058240">
    <property type="entry name" value="rSAM_sf"/>
</dbReference>
<dbReference type="NCBIfam" id="TIGR04167">
    <property type="entry name" value="rSAM_SeCys"/>
    <property type="match status" value="1"/>
</dbReference>
<evidence type="ECO:0000256" key="1">
    <source>
        <dbReference type="ARBA" id="ARBA00001966"/>
    </source>
</evidence>
<keyword evidence="5" id="KW-0411">Iron-sulfur</keyword>
<dbReference type="Proteomes" id="UP000580856">
    <property type="component" value="Unassembled WGS sequence"/>
</dbReference>
<comment type="caution">
    <text evidence="7">The sequence shown here is derived from an EMBL/GenBank/DDBJ whole genome shotgun (WGS) entry which is preliminary data.</text>
</comment>
<evidence type="ECO:0000313" key="8">
    <source>
        <dbReference type="Proteomes" id="UP000580856"/>
    </source>
</evidence>
<keyword evidence="3" id="KW-0479">Metal-binding</keyword>
<dbReference type="RefSeq" id="WP_167940483.1">
    <property type="nucleotide sequence ID" value="NZ_JAATJA010000001.1"/>
</dbReference>
<comment type="cofactor">
    <cofactor evidence="1">
        <name>[4Fe-4S] cluster</name>
        <dbReference type="ChEBI" id="CHEBI:49883"/>
    </cofactor>
</comment>
<reference evidence="7 8" key="1">
    <citation type="submission" date="2020-03" db="EMBL/GenBank/DDBJ databases">
        <title>Genomic Encyclopedia of Type Strains, Phase IV (KMG-IV): sequencing the most valuable type-strain genomes for metagenomic binning, comparative biology and taxonomic classification.</title>
        <authorList>
            <person name="Goeker M."/>
        </authorList>
    </citation>
    <scope>NUCLEOTIDE SEQUENCE [LARGE SCALE GENOMIC DNA]</scope>
    <source>
        <strain evidence="7 8">DSM 24233</strain>
    </source>
</reference>
<organism evidence="7 8">
    <name type="scientific">Desulfobaculum xiamenense</name>
    <dbReference type="NCBI Taxonomy" id="995050"/>
    <lineage>
        <taxon>Bacteria</taxon>
        <taxon>Pseudomonadati</taxon>
        <taxon>Thermodesulfobacteriota</taxon>
        <taxon>Desulfovibrionia</taxon>
        <taxon>Desulfovibrionales</taxon>
        <taxon>Desulfovibrionaceae</taxon>
        <taxon>Desulfobaculum</taxon>
    </lineage>
</organism>
<evidence type="ECO:0000313" key="7">
    <source>
        <dbReference type="EMBL" id="NJB67425.1"/>
    </source>
</evidence>
<keyword evidence="8" id="KW-1185">Reference proteome</keyword>
<evidence type="ECO:0000256" key="2">
    <source>
        <dbReference type="ARBA" id="ARBA00022691"/>
    </source>
</evidence>
<evidence type="ECO:0000256" key="4">
    <source>
        <dbReference type="ARBA" id="ARBA00023004"/>
    </source>
</evidence>
<keyword evidence="2" id="KW-0949">S-adenosyl-L-methionine</keyword>
<dbReference type="CDD" id="cd01335">
    <property type="entry name" value="Radical_SAM"/>
    <property type="match status" value="1"/>
</dbReference>
<dbReference type="InterPro" id="IPR024521">
    <property type="entry name" value="ArsS-like_C"/>
</dbReference>
<keyword evidence="4" id="KW-0408">Iron</keyword>
<dbReference type="GO" id="GO:0003824">
    <property type="term" value="F:catalytic activity"/>
    <property type="evidence" value="ECO:0007669"/>
    <property type="project" value="InterPro"/>
</dbReference>
<proteinExistence type="predicted"/>
<dbReference type="Gene3D" id="3.20.20.70">
    <property type="entry name" value="Aldolase class I"/>
    <property type="match status" value="1"/>
</dbReference>
<protein>
    <submittedName>
        <fullName evidence="7">Radical SAM/Cys-rich protein</fullName>
    </submittedName>
</protein>
<dbReference type="InterPro" id="IPR013785">
    <property type="entry name" value="Aldolase_TIM"/>
</dbReference>
<accession>A0A846QPU4</accession>
<gene>
    <name evidence="7" type="ORF">GGQ74_001065</name>
</gene>
<feature type="domain" description="Arsenosugar biosynthesis radical SAM protein ArsS-like C-terminal" evidence="6">
    <location>
        <begin position="179"/>
        <end position="309"/>
    </location>
</feature>
<dbReference type="InterPro" id="IPR007197">
    <property type="entry name" value="rSAM"/>
</dbReference>
<dbReference type="EMBL" id="JAATJA010000001">
    <property type="protein sequence ID" value="NJB67425.1"/>
    <property type="molecule type" value="Genomic_DNA"/>
</dbReference>
<dbReference type="AlphaFoldDB" id="A0A846QPU4"/>
<dbReference type="Pfam" id="PF12345">
    <property type="entry name" value="DUF3641"/>
    <property type="match status" value="1"/>
</dbReference>
<dbReference type="SFLD" id="SFLDS00029">
    <property type="entry name" value="Radical_SAM"/>
    <property type="match status" value="1"/>
</dbReference>
<dbReference type="InterPro" id="IPR026351">
    <property type="entry name" value="rSAM_ArsS-like"/>
</dbReference>
<dbReference type="SUPFAM" id="SSF102114">
    <property type="entry name" value="Radical SAM enzymes"/>
    <property type="match status" value="1"/>
</dbReference>
<name>A0A846QPU4_9BACT</name>
<dbReference type="GO" id="GO:0051536">
    <property type="term" value="F:iron-sulfur cluster binding"/>
    <property type="evidence" value="ECO:0007669"/>
    <property type="project" value="UniProtKB-KW"/>
</dbReference>
<dbReference type="PANTHER" id="PTHR43728:SF1">
    <property type="entry name" value="FE-S OXIDOREDUCTASE"/>
    <property type="match status" value="1"/>
</dbReference>